<dbReference type="FunFam" id="2.40.30.170:FF:000010">
    <property type="entry name" value="Efflux RND transporter periplasmic adaptor subunit"/>
    <property type="match status" value="1"/>
</dbReference>
<keyword evidence="3" id="KW-1133">Transmembrane helix</keyword>
<dbReference type="Proteomes" id="UP000321083">
    <property type="component" value="Unassembled WGS sequence"/>
</dbReference>
<evidence type="ECO:0000256" key="1">
    <source>
        <dbReference type="ARBA" id="ARBA00009477"/>
    </source>
</evidence>
<dbReference type="Pfam" id="PF25975">
    <property type="entry name" value="CzcB_C"/>
    <property type="match status" value="1"/>
</dbReference>
<evidence type="ECO:0000313" key="8">
    <source>
        <dbReference type="Proteomes" id="UP000321083"/>
    </source>
</evidence>
<accession>A0A5C6M651</accession>
<keyword evidence="8" id="KW-1185">Reference proteome</keyword>
<feature type="coiled-coil region" evidence="2">
    <location>
        <begin position="196"/>
        <end position="230"/>
    </location>
</feature>
<dbReference type="EMBL" id="SRHE01000227">
    <property type="protein sequence ID" value="TWW09599.1"/>
    <property type="molecule type" value="Genomic_DNA"/>
</dbReference>
<evidence type="ECO:0000256" key="3">
    <source>
        <dbReference type="SAM" id="Phobius"/>
    </source>
</evidence>
<feature type="domain" description="CzcB-like barrel-sandwich hybrid" evidence="5">
    <location>
        <begin position="104"/>
        <end position="248"/>
    </location>
</feature>
<keyword evidence="3" id="KW-0472">Membrane</keyword>
<dbReference type="InterPro" id="IPR058649">
    <property type="entry name" value="CzcB_C"/>
</dbReference>
<proteinExistence type="inferred from homology"/>
<dbReference type="InterPro" id="IPR058647">
    <property type="entry name" value="BSH_CzcB-like"/>
</dbReference>
<evidence type="ECO:0000259" key="6">
    <source>
        <dbReference type="Pfam" id="PF25975"/>
    </source>
</evidence>
<dbReference type="Gene3D" id="2.40.420.20">
    <property type="match status" value="1"/>
</dbReference>
<dbReference type="NCBIfam" id="TIGR01730">
    <property type="entry name" value="RND_mfp"/>
    <property type="match status" value="1"/>
</dbReference>
<reference evidence="7 8" key="1">
    <citation type="submission" date="2019-08" db="EMBL/GenBank/DDBJ databases">
        <title>100 year-old enigma solved: identification of Planctomyces bekefii, the type genus and species of the phylum Planctomycetes.</title>
        <authorList>
            <person name="Svetlana D.N."/>
            <person name="Overmann J."/>
        </authorList>
    </citation>
    <scope>NUCLEOTIDE SEQUENCE [LARGE SCALE GENOMIC DNA]</scope>
    <source>
        <strain evidence="7">Phe10_nw2017</strain>
    </source>
</reference>
<comment type="similarity">
    <text evidence="1">Belongs to the membrane fusion protein (MFP) (TC 8.A.1) family.</text>
</comment>
<comment type="caution">
    <text evidence="7">The sequence shown here is derived from an EMBL/GenBank/DDBJ whole genome shotgun (WGS) entry which is preliminary data.</text>
</comment>
<evidence type="ECO:0000259" key="5">
    <source>
        <dbReference type="Pfam" id="PF25973"/>
    </source>
</evidence>
<keyword evidence="2" id="KW-0175">Coiled coil</keyword>
<dbReference type="GO" id="GO:1990281">
    <property type="term" value="C:efflux pump complex"/>
    <property type="evidence" value="ECO:0007669"/>
    <property type="project" value="TreeGrafter"/>
</dbReference>
<feature type="domain" description="CzcB-like C-terminal circularly permuted SH3-like" evidence="6">
    <location>
        <begin position="374"/>
        <end position="428"/>
    </location>
</feature>
<reference evidence="7 8" key="2">
    <citation type="submission" date="2019-08" db="EMBL/GenBank/DDBJ databases">
        <authorList>
            <person name="Henke P."/>
        </authorList>
    </citation>
    <scope>NUCLEOTIDE SEQUENCE [LARGE SCALE GENOMIC DNA]</scope>
    <source>
        <strain evidence="7">Phe10_nw2017</strain>
    </source>
</reference>
<name>A0A5C6M651_9PLAN</name>
<evidence type="ECO:0000256" key="2">
    <source>
        <dbReference type="SAM" id="Coils"/>
    </source>
</evidence>
<dbReference type="GO" id="GO:0015562">
    <property type="term" value="F:efflux transmembrane transporter activity"/>
    <property type="evidence" value="ECO:0007669"/>
    <property type="project" value="TreeGrafter"/>
</dbReference>
<dbReference type="Gene3D" id="2.40.30.170">
    <property type="match status" value="1"/>
</dbReference>
<sequence length="441" mass="47291">MTVAGSGGSGDALSKLRIRRDEPVRGGGWLGRFVRLLVTVVVLALLGGAAWIFSRSPGMLADANRLMESVRTKLEVRVVLASVEEGRSADATVVATGYLQSRQQARIGARATGRIEAVLVEEGVRVAANDVLAILEHADLDASLAAAKASAARCRSELLEQDVLIARTQRDLQRAEKLLAGRTMTQAEFDTEKFEYDAAVARRESLQAALQLAEARVQEAEQLRENMFVRAPFAGTVISKDAELGESIMPGGMGEASGRGSVVTIADLEHLEVDCDVKEDFISRVQQGQAAEVAVDAVPGRRYRGRVRKVIPMGDRARATVKVRVALEDADERLFPEMSSTVYFLPADAVVGDGVAAGGGQETKVVAGRRIFCPNDALQTMGGDVWVWVVGAEDRLKRVVVQVGEKKEGRTEIVNGLAGGERLVAGSSAEYRDGLAVKVLQ</sequence>
<protein>
    <submittedName>
        <fullName evidence="7">Acriflavin resistance protein</fullName>
    </submittedName>
</protein>
<dbReference type="AlphaFoldDB" id="A0A5C6M651"/>
<gene>
    <name evidence="7" type="primary">acrE</name>
    <name evidence="7" type="ORF">E3A20_12720</name>
</gene>
<organism evidence="7 8">
    <name type="scientific">Planctomyces bekefii</name>
    <dbReference type="NCBI Taxonomy" id="1653850"/>
    <lineage>
        <taxon>Bacteria</taxon>
        <taxon>Pseudomonadati</taxon>
        <taxon>Planctomycetota</taxon>
        <taxon>Planctomycetia</taxon>
        <taxon>Planctomycetales</taxon>
        <taxon>Planctomycetaceae</taxon>
        <taxon>Planctomyces</taxon>
    </lineage>
</organism>
<feature type="transmembrane region" description="Helical" evidence="3">
    <location>
        <begin position="33"/>
        <end position="53"/>
    </location>
</feature>
<dbReference type="Pfam" id="PF25973">
    <property type="entry name" value="BSH_CzcB"/>
    <property type="match status" value="1"/>
</dbReference>
<dbReference type="Pfam" id="PF25954">
    <property type="entry name" value="Beta-barrel_RND_2"/>
    <property type="match status" value="1"/>
</dbReference>
<evidence type="ECO:0000259" key="4">
    <source>
        <dbReference type="Pfam" id="PF25954"/>
    </source>
</evidence>
<dbReference type="InterPro" id="IPR058792">
    <property type="entry name" value="Beta-barrel_RND_2"/>
</dbReference>
<dbReference type="SUPFAM" id="SSF111369">
    <property type="entry name" value="HlyD-like secretion proteins"/>
    <property type="match status" value="1"/>
</dbReference>
<feature type="domain" description="CusB-like beta-barrel" evidence="4">
    <location>
        <begin position="273"/>
        <end position="344"/>
    </location>
</feature>
<dbReference type="Gene3D" id="2.40.50.100">
    <property type="match status" value="1"/>
</dbReference>
<dbReference type="PANTHER" id="PTHR30469">
    <property type="entry name" value="MULTIDRUG RESISTANCE PROTEIN MDTA"/>
    <property type="match status" value="1"/>
</dbReference>
<dbReference type="InterPro" id="IPR006143">
    <property type="entry name" value="RND_pump_MFP"/>
</dbReference>
<dbReference type="PANTHER" id="PTHR30469:SF38">
    <property type="entry name" value="HLYD FAMILY SECRETION PROTEIN"/>
    <property type="match status" value="1"/>
</dbReference>
<evidence type="ECO:0000313" key="7">
    <source>
        <dbReference type="EMBL" id="TWW09599.1"/>
    </source>
</evidence>
<keyword evidence="3" id="KW-0812">Transmembrane</keyword>